<evidence type="ECO:0000256" key="2">
    <source>
        <dbReference type="ARBA" id="ARBA00006459"/>
    </source>
</evidence>
<dbReference type="InterPro" id="IPR000175">
    <property type="entry name" value="Na/ntran_symport"/>
</dbReference>
<feature type="compositionally biased region" description="Low complexity" evidence="9">
    <location>
        <begin position="388"/>
        <end position="417"/>
    </location>
</feature>
<keyword evidence="8" id="KW-0479">Metal-binding</keyword>
<accession>A0A9N9MQ03</accession>
<dbReference type="AlphaFoldDB" id="A0A9N9MQ03"/>
<feature type="compositionally biased region" description="Basic residues" evidence="9">
    <location>
        <begin position="328"/>
        <end position="338"/>
    </location>
</feature>
<feature type="transmembrane region" description="Helical" evidence="10">
    <location>
        <begin position="714"/>
        <end position="731"/>
    </location>
</feature>
<feature type="binding site" evidence="8">
    <location>
        <position position="485"/>
    </location>
    <ligand>
        <name>Na(+)</name>
        <dbReference type="ChEBI" id="CHEBI:29101"/>
        <label>1</label>
    </ligand>
</feature>
<keyword evidence="12" id="KW-1185">Reference proteome</keyword>
<feature type="transmembrane region" description="Helical" evidence="10">
    <location>
        <begin position="931"/>
        <end position="949"/>
    </location>
</feature>
<feature type="compositionally biased region" description="Polar residues" evidence="9">
    <location>
        <begin position="377"/>
        <end position="386"/>
    </location>
</feature>
<comment type="similarity">
    <text evidence="2">Belongs to the sodium:neurotransmitter symporter (SNF) (TC 2.A.22) family.</text>
</comment>
<proteinExistence type="inferred from homology"/>
<evidence type="ECO:0000256" key="5">
    <source>
        <dbReference type="ARBA" id="ARBA00022847"/>
    </source>
</evidence>
<feature type="region of interest" description="Disordered" evidence="9">
    <location>
        <begin position="1135"/>
        <end position="1154"/>
    </location>
</feature>
<evidence type="ECO:0000256" key="6">
    <source>
        <dbReference type="ARBA" id="ARBA00022989"/>
    </source>
</evidence>
<feature type="transmembrane region" description="Helical" evidence="10">
    <location>
        <begin position="982"/>
        <end position="1000"/>
    </location>
</feature>
<reference evidence="11" key="1">
    <citation type="submission" date="2022-01" db="EMBL/GenBank/DDBJ databases">
        <authorList>
            <person name="King R."/>
        </authorList>
    </citation>
    <scope>NUCLEOTIDE SEQUENCE</scope>
</reference>
<keyword evidence="8" id="KW-0915">Sodium</keyword>
<dbReference type="Proteomes" id="UP001152799">
    <property type="component" value="Chromosome 4"/>
</dbReference>
<evidence type="ECO:0000256" key="10">
    <source>
        <dbReference type="SAM" id="Phobius"/>
    </source>
</evidence>
<dbReference type="EMBL" id="OU892280">
    <property type="protein sequence ID" value="CAG9767251.1"/>
    <property type="molecule type" value="Genomic_DNA"/>
</dbReference>
<gene>
    <name evidence="11" type="ORF">CEUTPL_LOCUS7817</name>
</gene>
<feature type="region of interest" description="Disordered" evidence="9">
    <location>
        <begin position="1"/>
        <end position="27"/>
    </location>
</feature>
<organism evidence="11 12">
    <name type="scientific">Ceutorhynchus assimilis</name>
    <name type="common">cabbage seed weevil</name>
    <dbReference type="NCBI Taxonomy" id="467358"/>
    <lineage>
        <taxon>Eukaryota</taxon>
        <taxon>Metazoa</taxon>
        <taxon>Ecdysozoa</taxon>
        <taxon>Arthropoda</taxon>
        <taxon>Hexapoda</taxon>
        <taxon>Insecta</taxon>
        <taxon>Pterygota</taxon>
        <taxon>Neoptera</taxon>
        <taxon>Endopterygota</taxon>
        <taxon>Coleoptera</taxon>
        <taxon>Polyphaga</taxon>
        <taxon>Cucujiformia</taxon>
        <taxon>Curculionidae</taxon>
        <taxon>Ceutorhynchinae</taxon>
        <taxon>Ceutorhynchus</taxon>
    </lineage>
</organism>
<feature type="transmembrane region" description="Helical" evidence="10">
    <location>
        <begin position="743"/>
        <end position="766"/>
    </location>
</feature>
<feature type="transmembrane region" description="Helical" evidence="10">
    <location>
        <begin position="659"/>
        <end position="679"/>
    </location>
</feature>
<dbReference type="PANTHER" id="PTHR11616">
    <property type="entry name" value="SODIUM/CHLORIDE DEPENDENT TRANSPORTER"/>
    <property type="match status" value="1"/>
</dbReference>
<dbReference type="PANTHER" id="PTHR11616:SF323">
    <property type="entry name" value="SODIUM-DEPENDENT TRANSPORTER BEDRAGGLED"/>
    <property type="match status" value="1"/>
</dbReference>
<evidence type="ECO:0000256" key="1">
    <source>
        <dbReference type="ARBA" id="ARBA00004141"/>
    </source>
</evidence>
<feature type="transmembrane region" description="Helical" evidence="10">
    <location>
        <begin position="861"/>
        <end position="886"/>
    </location>
</feature>
<name>A0A9N9MQ03_9CUCU</name>
<keyword evidence="6 10" id="KW-1133">Transmembrane helix</keyword>
<dbReference type="GO" id="GO:0015179">
    <property type="term" value="F:L-amino acid transmembrane transporter activity"/>
    <property type="evidence" value="ECO:0007669"/>
    <property type="project" value="TreeGrafter"/>
</dbReference>
<evidence type="ECO:0000256" key="4">
    <source>
        <dbReference type="ARBA" id="ARBA00022692"/>
    </source>
</evidence>
<evidence type="ECO:0000256" key="9">
    <source>
        <dbReference type="SAM" id="MobiDB-lite"/>
    </source>
</evidence>
<dbReference type="PROSITE" id="PS50267">
    <property type="entry name" value="NA_NEUROTRAN_SYMP_3"/>
    <property type="match status" value="1"/>
</dbReference>
<comment type="subcellular location">
    <subcellularLocation>
        <location evidence="1">Membrane</location>
        <topology evidence="1">Multi-pass membrane protein</topology>
    </subcellularLocation>
</comment>
<dbReference type="PRINTS" id="PR00176">
    <property type="entry name" value="NANEUSMPORT"/>
</dbReference>
<dbReference type="SUPFAM" id="SSF161070">
    <property type="entry name" value="SNF-like"/>
    <property type="match status" value="1"/>
</dbReference>
<feature type="transmembrane region" description="Helical" evidence="10">
    <location>
        <begin position="543"/>
        <end position="569"/>
    </location>
</feature>
<feature type="binding site" evidence="8">
    <location>
        <position position="478"/>
    </location>
    <ligand>
        <name>Na(+)</name>
        <dbReference type="ChEBI" id="CHEBI:29101"/>
        <label>1</label>
    </ligand>
</feature>
<feature type="transmembrane region" description="Helical" evidence="10">
    <location>
        <begin position="898"/>
        <end position="925"/>
    </location>
</feature>
<feature type="compositionally biased region" description="Low complexity" evidence="9">
    <location>
        <begin position="1077"/>
        <end position="1095"/>
    </location>
</feature>
<protein>
    <submittedName>
        <fullName evidence="11">Uncharacterized protein</fullName>
    </submittedName>
</protein>
<dbReference type="InterPro" id="IPR037272">
    <property type="entry name" value="SNS_sf"/>
</dbReference>
<evidence type="ECO:0000313" key="12">
    <source>
        <dbReference type="Proteomes" id="UP001152799"/>
    </source>
</evidence>
<feature type="region of interest" description="Disordered" evidence="9">
    <location>
        <begin position="164"/>
        <end position="191"/>
    </location>
</feature>
<sequence>MSSSNPIDTDLIDFHIEGPSSSPEDSEVLPTNFDNDNLIDTELPLFEQKLQLTQSTINNNPRRNSVDVEDILINLDSDEFDKDSLDGDFLDVCPQGANNNETTLPIDNFEALLVLKNLDDLLNATLEDSTNNSNDKLDEDEDTQQIIEECLEDLDNYLQAIDPTTSYDSESLSDESRSSPSEDLSSEHQEVEFNEELARIKLRQIEENYRKFVASGIVNRGYIDTENNDRLALNRKQPLRATSTVTNGTRTRPRLIRRKSLNETYIAPTTLIENRTSCADAHNDVIERERHAHASTDCCTGTVIVEPLRKESVSTSSVLVVDETRTSPRARRSSMRRLQHLELPPSNVLPEDDNRPLSAPSRLTTPNVDEATRSRARNLTQPSNAAGRTRSSSASSQSRRRSFSSTSTSSVDSTLSRPMEAAASTATNTVEESAAVPNGNTNSSRRRSCDQPVNAMPEAESPLGKWPHSLSSMMACLGCTLGLFNISRFAILTIHFGANFIFQFMLLSFVFGLPLFTLQLCLGQQLGTGVIDMWKISPLFQGVGVSLLITQALTGLYSIIGVSWMFVYFRDSFITAVDEYRWAEPFPYYRKGIQPPINGSYKLTETVPDYFNGIVLQRYHLPSGTAYGTIKFQSAFNLAVVWMIVFVSLSKGLRSYGKVIYVFTLLPVFGTFVLCAKILGLMPPEFVNIIFPETSWGEFFLNSRSWLAAAQETFLTWGLLGAAIMQIASHNKHKHLLQRDSTLVAVMTISVLLLVAFLANTCVQILKSYGYSYYPSSFERISSYGFMRHIKDPLPQTLLNTPIRYMRHNSFILGERVMRPGGDNAYESGYQVLRLATELLPATFAVIGANQVSPFWAVLSYFIFIMFGIAQQLAIWHCVITGIMAINAKVLKKWESTITFFSCACGFILGLPMATELGIYVVYFMDYTLGSIWWLAIVIILQIMAVFLVRGRPYSGDTIVTALFTANSHSCLISWAPPLLSFTWNVILPVVLMVLCIATFKNGNFRDMFIWHHAPFSDYWPLWTRQLGSMMQLLPVLCIPFVAVIQSYRYLNNGPADILERIQLLYRPPIGEHMEDPPTVDTNNPPNNLPTTNIPPEDPPPKYTPPPSYTTATGARLAKFLRQSIRRSMRRIANVLGEGPSSSRTRPSVQPPPPDYNAVFVEMTGGNDTTLERLRNLQTSPNALTAAEVASILRSSFRRSRIRSPTRSTAEQFVASLSAEHLVDAEAPIGETSLVMELNEKTSNGVPSVI</sequence>
<dbReference type="GO" id="GO:0046872">
    <property type="term" value="F:metal ion binding"/>
    <property type="evidence" value="ECO:0007669"/>
    <property type="project" value="UniProtKB-KW"/>
</dbReference>
<keyword evidence="5" id="KW-0769">Symport</keyword>
<dbReference type="Pfam" id="PF00209">
    <property type="entry name" value="SNF"/>
    <property type="match status" value="1"/>
</dbReference>
<feature type="region of interest" description="Disordered" evidence="9">
    <location>
        <begin position="314"/>
        <end position="461"/>
    </location>
</feature>
<evidence type="ECO:0000256" key="3">
    <source>
        <dbReference type="ARBA" id="ARBA00022448"/>
    </source>
</evidence>
<feature type="region of interest" description="Disordered" evidence="9">
    <location>
        <begin position="1073"/>
        <end position="1110"/>
    </location>
</feature>
<keyword evidence="7 10" id="KW-0472">Membrane</keyword>
<dbReference type="GO" id="GO:0005283">
    <property type="term" value="F:amino acid:sodium symporter activity"/>
    <property type="evidence" value="ECO:0007669"/>
    <property type="project" value="TreeGrafter"/>
</dbReference>
<dbReference type="OrthoDB" id="6366319at2759"/>
<feature type="transmembrane region" description="Helical" evidence="10">
    <location>
        <begin position="500"/>
        <end position="522"/>
    </location>
</feature>
<keyword evidence="3" id="KW-0813">Transport</keyword>
<feature type="binding site" evidence="8">
    <location>
        <position position="760"/>
    </location>
    <ligand>
        <name>Na(+)</name>
        <dbReference type="ChEBI" id="CHEBI:29101"/>
        <label>1</label>
    </ligand>
</feature>
<feature type="compositionally biased region" description="Pro residues" evidence="9">
    <location>
        <begin position="1096"/>
        <end position="1108"/>
    </location>
</feature>
<feature type="transmembrane region" description="Helical" evidence="10">
    <location>
        <begin position="626"/>
        <end position="647"/>
    </location>
</feature>
<evidence type="ECO:0000313" key="11">
    <source>
        <dbReference type="EMBL" id="CAG9767251.1"/>
    </source>
</evidence>
<keyword evidence="4 10" id="KW-0812">Transmembrane</keyword>
<evidence type="ECO:0000256" key="8">
    <source>
        <dbReference type="PIRSR" id="PIRSR600175-1"/>
    </source>
</evidence>
<evidence type="ECO:0000256" key="7">
    <source>
        <dbReference type="ARBA" id="ARBA00023136"/>
    </source>
</evidence>
<dbReference type="GO" id="GO:0089718">
    <property type="term" value="P:amino acid import across plasma membrane"/>
    <property type="evidence" value="ECO:0007669"/>
    <property type="project" value="TreeGrafter"/>
</dbReference>
<dbReference type="GO" id="GO:0005886">
    <property type="term" value="C:plasma membrane"/>
    <property type="evidence" value="ECO:0007669"/>
    <property type="project" value="TreeGrafter"/>
</dbReference>